<name>A0AAW0G7I3_9APHY</name>
<dbReference type="EMBL" id="JASBNA010000009">
    <property type="protein sequence ID" value="KAK7689271.1"/>
    <property type="molecule type" value="Genomic_DNA"/>
</dbReference>
<protein>
    <submittedName>
        <fullName evidence="1">Uncharacterized protein</fullName>
    </submittedName>
</protein>
<gene>
    <name evidence="1" type="ORF">QCA50_007962</name>
</gene>
<sequence length="165" mass="18581">MTRSLDSPLMKCTQFFMNVVICSASSMSTNRLHVWRKLRSTIKSPAKVDRSVLRIHLEERLAAYSPFDEMSIMLYEFAACTNRENRQFVKTSTLSSIDTAFATLLYPPSLAANLPILQHCLTIAGVPPCRQGSILESDSPQQFRMRFISWNREARVACSVVNSGA</sequence>
<organism evidence="1 2">
    <name type="scientific">Cerrena zonata</name>
    <dbReference type="NCBI Taxonomy" id="2478898"/>
    <lineage>
        <taxon>Eukaryota</taxon>
        <taxon>Fungi</taxon>
        <taxon>Dikarya</taxon>
        <taxon>Basidiomycota</taxon>
        <taxon>Agaricomycotina</taxon>
        <taxon>Agaricomycetes</taxon>
        <taxon>Polyporales</taxon>
        <taxon>Cerrenaceae</taxon>
        <taxon>Cerrena</taxon>
    </lineage>
</organism>
<comment type="caution">
    <text evidence="1">The sequence shown here is derived from an EMBL/GenBank/DDBJ whole genome shotgun (WGS) entry which is preliminary data.</text>
</comment>
<accession>A0AAW0G7I3</accession>
<keyword evidence="2" id="KW-1185">Reference proteome</keyword>
<reference evidence="1 2" key="1">
    <citation type="submission" date="2022-09" db="EMBL/GenBank/DDBJ databases">
        <authorList>
            <person name="Palmer J.M."/>
        </authorList>
    </citation>
    <scope>NUCLEOTIDE SEQUENCE [LARGE SCALE GENOMIC DNA]</scope>
    <source>
        <strain evidence="1 2">DSM 7382</strain>
    </source>
</reference>
<evidence type="ECO:0000313" key="1">
    <source>
        <dbReference type="EMBL" id="KAK7689271.1"/>
    </source>
</evidence>
<proteinExistence type="predicted"/>
<evidence type="ECO:0000313" key="2">
    <source>
        <dbReference type="Proteomes" id="UP001385951"/>
    </source>
</evidence>
<dbReference type="Proteomes" id="UP001385951">
    <property type="component" value="Unassembled WGS sequence"/>
</dbReference>
<dbReference type="AlphaFoldDB" id="A0AAW0G7I3"/>